<evidence type="ECO:0000313" key="12">
    <source>
        <dbReference type="Proteomes" id="UP000617555"/>
    </source>
</evidence>
<dbReference type="InterPro" id="IPR002668">
    <property type="entry name" value="CNT_N_dom"/>
</dbReference>
<evidence type="ECO:0000256" key="2">
    <source>
        <dbReference type="ARBA" id="ARBA00009033"/>
    </source>
</evidence>
<reference evidence="12" key="1">
    <citation type="journal article" date="2019" name="Int. J. Syst. Evol. Microbiol.">
        <title>The Global Catalogue of Microorganisms (GCM) 10K type strain sequencing project: providing services to taxonomists for standard genome sequencing and annotation.</title>
        <authorList>
            <consortium name="The Broad Institute Genomics Platform"/>
            <consortium name="The Broad Institute Genome Sequencing Center for Infectious Disease"/>
            <person name="Wu L."/>
            <person name="Ma J."/>
        </authorList>
    </citation>
    <scope>NUCLEOTIDE SEQUENCE [LARGE SCALE GENOMIC DNA]</scope>
    <source>
        <strain evidence="12">CGMCC 1.15339</strain>
    </source>
</reference>
<feature type="transmembrane region" description="Helical" evidence="7">
    <location>
        <begin position="88"/>
        <end position="111"/>
    </location>
</feature>
<feature type="transmembrane region" description="Helical" evidence="7">
    <location>
        <begin position="192"/>
        <end position="210"/>
    </location>
</feature>
<feature type="domain" description="Concentrative nucleoside transporter C-terminal" evidence="9">
    <location>
        <begin position="194"/>
        <end position="414"/>
    </location>
</feature>
<dbReference type="InterPro" id="IPR011642">
    <property type="entry name" value="Gate_dom"/>
</dbReference>
<protein>
    <recommendedName>
        <fullName evidence="7">Nucleoside permease</fullName>
    </recommendedName>
</protein>
<gene>
    <name evidence="11" type="ORF">GCM10011607_15240</name>
</gene>
<evidence type="ECO:0000256" key="5">
    <source>
        <dbReference type="ARBA" id="ARBA00022989"/>
    </source>
</evidence>
<comment type="subcellular location">
    <subcellularLocation>
        <location evidence="1">Cell membrane</location>
        <topology evidence="1">Multi-pass membrane protein</topology>
    </subcellularLocation>
</comment>
<evidence type="ECO:0000259" key="9">
    <source>
        <dbReference type="Pfam" id="PF07662"/>
    </source>
</evidence>
<keyword evidence="5 7" id="KW-1133">Transmembrane helix</keyword>
<dbReference type="NCBIfam" id="TIGR00804">
    <property type="entry name" value="nupC"/>
    <property type="match status" value="1"/>
</dbReference>
<keyword evidence="12" id="KW-1185">Reference proteome</keyword>
<feature type="transmembrane region" description="Helical" evidence="7">
    <location>
        <begin position="285"/>
        <end position="306"/>
    </location>
</feature>
<sequence length="419" mass="43557">MDILMSLVGVVVLLAIGFLLSTNKKAINVRTVGGALAIQAFFAGFVLYVPIGKDILKGVSDAVSSVISYAQSGISFLFGDLANFKVGFIFAINVLPVIVFFSSLIAVLYYLGIMQWIIRIIGGGLQKALGTSRTESMSATANIFVGQTEAPLVVRPFIATMTQSELFAIMVGGLASIAGSVLAGYAQMGVPIEYLVAASFMAAPGGLLMAKLMHPETETAINEMDDLPEDPDKPANVLDAAAGGASSGMSLAINVGAMLIAFVGLIAMINGIIGGVTGWFGLEGITLELILGYIFMPLAFLIGVPWNEALVAGSFIGQKIVVNEFVAYLNFAPYLKDIADGGVLVEATQAVMTDRTKAIISFALCGFANLSSIAILLGGLGAMAPSRRHDLAKLGIRAVIAGSLANLMSATLAGLFLAI</sequence>
<dbReference type="Proteomes" id="UP000617555">
    <property type="component" value="Unassembled WGS sequence"/>
</dbReference>
<dbReference type="EMBL" id="BMII01000011">
    <property type="protein sequence ID" value="GGB55634.1"/>
    <property type="molecule type" value="Genomic_DNA"/>
</dbReference>
<dbReference type="Pfam" id="PF01773">
    <property type="entry name" value="Nucleos_tra2_N"/>
    <property type="match status" value="1"/>
</dbReference>
<keyword evidence="7" id="KW-0813">Transport</keyword>
<comment type="similarity">
    <text evidence="2 7">Belongs to the concentrative nucleoside transporter (CNT) (TC 2.A.41) family.</text>
</comment>
<feature type="domain" description="Nucleoside transporter/FeoB GTPase Gate" evidence="10">
    <location>
        <begin position="92"/>
        <end position="189"/>
    </location>
</feature>
<feature type="transmembrane region" description="Helical" evidence="7">
    <location>
        <begin position="359"/>
        <end position="382"/>
    </location>
</feature>
<dbReference type="PANTHER" id="PTHR10590">
    <property type="entry name" value="SODIUM/NUCLEOSIDE COTRANSPORTER"/>
    <property type="match status" value="1"/>
</dbReference>
<evidence type="ECO:0000259" key="10">
    <source>
        <dbReference type="Pfam" id="PF07670"/>
    </source>
</evidence>
<feature type="transmembrane region" description="Helical" evidence="7">
    <location>
        <begin position="251"/>
        <end position="273"/>
    </location>
</feature>
<evidence type="ECO:0000256" key="6">
    <source>
        <dbReference type="ARBA" id="ARBA00023136"/>
    </source>
</evidence>
<feature type="transmembrane region" description="Helical" evidence="7">
    <location>
        <begin position="31"/>
        <end position="51"/>
    </location>
</feature>
<proteinExistence type="inferred from homology"/>
<evidence type="ECO:0000256" key="1">
    <source>
        <dbReference type="ARBA" id="ARBA00004651"/>
    </source>
</evidence>
<comment type="caution">
    <text evidence="11">The sequence shown here is derived from an EMBL/GenBank/DDBJ whole genome shotgun (WGS) entry which is preliminary data.</text>
</comment>
<feature type="domain" description="Concentrative nucleoside transporter N-terminal" evidence="8">
    <location>
        <begin position="8"/>
        <end position="81"/>
    </location>
</feature>
<keyword evidence="6 7" id="KW-0472">Membrane</keyword>
<evidence type="ECO:0000313" key="11">
    <source>
        <dbReference type="EMBL" id="GGB55634.1"/>
    </source>
</evidence>
<dbReference type="InterPro" id="IPR018270">
    <property type="entry name" value="C_nuclsd_transpt_met_bac"/>
</dbReference>
<dbReference type="InterPro" id="IPR008276">
    <property type="entry name" value="C_nuclsd_transpt"/>
</dbReference>
<dbReference type="InterPro" id="IPR011657">
    <property type="entry name" value="CNT_C_dom"/>
</dbReference>
<dbReference type="Pfam" id="PF07670">
    <property type="entry name" value="Gate"/>
    <property type="match status" value="1"/>
</dbReference>
<dbReference type="PANTHER" id="PTHR10590:SF4">
    <property type="entry name" value="SOLUTE CARRIER FAMILY 28 MEMBER 3"/>
    <property type="match status" value="1"/>
</dbReference>
<keyword evidence="3" id="KW-1003">Cell membrane</keyword>
<keyword evidence="4 7" id="KW-0812">Transmembrane</keyword>
<evidence type="ECO:0000259" key="8">
    <source>
        <dbReference type="Pfam" id="PF01773"/>
    </source>
</evidence>
<organism evidence="11 12">
    <name type="scientific">Shewanella inventionis</name>
    <dbReference type="NCBI Taxonomy" id="1738770"/>
    <lineage>
        <taxon>Bacteria</taxon>
        <taxon>Pseudomonadati</taxon>
        <taxon>Pseudomonadota</taxon>
        <taxon>Gammaproteobacteria</taxon>
        <taxon>Alteromonadales</taxon>
        <taxon>Shewanellaceae</taxon>
        <taxon>Shewanella</taxon>
    </lineage>
</organism>
<evidence type="ECO:0000256" key="7">
    <source>
        <dbReference type="RuleBase" id="RU362018"/>
    </source>
</evidence>
<dbReference type="RefSeq" id="WP_188738642.1">
    <property type="nucleotide sequence ID" value="NZ_BMII01000011.1"/>
</dbReference>
<evidence type="ECO:0000256" key="3">
    <source>
        <dbReference type="ARBA" id="ARBA00022475"/>
    </source>
</evidence>
<dbReference type="Pfam" id="PF07662">
    <property type="entry name" value="Nucleos_tra2_C"/>
    <property type="match status" value="1"/>
</dbReference>
<evidence type="ECO:0000256" key="4">
    <source>
        <dbReference type="ARBA" id="ARBA00022692"/>
    </source>
</evidence>
<name>A0ABQ1IZ72_9GAMM</name>
<feature type="transmembrane region" description="Helical" evidence="7">
    <location>
        <begin position="166"/>
        <end position="186"/>
    </location>
</feature>
<accession>A0ABQ1IZ72</accession>
<feature type="transmembrane region" description="Helical" evidence="7">
    <location>
        <begin position="394"/>
        <end position="418"/>
    </location>
</feature>